<evidence type="ECO:0000313" key="5">
    <source>
        <dbReference type="EMBL" id="KOB72660.1"/>
    </source>
</evidence>
<gene>
    <name evidence="5" type="ORF">OBRU01_11830</name>
</gene>
<dbReference type="EMBL" id="JTDY01001875">
    <property type="protein sequence ID" value="KOB72660.1"/>
    <property type="molecule type" value="Genomic_DNA"/>
</dbReference>
<evidence type="ECO:0000256" key="1">
    <source>
        <dbReference type="SAM" id="MobiDB-lite"/>
    </source>
</evidence>
<dbReference type="Gene3D" id="3.40.50.1820">
    <property type="entry name" value="alpha/beta hydrolase"/>
    <property type="match status" value="1"/>
</dbReference>
<dbReference type="PANTHER" id="PTHR11731">
    <property type="entry name" value="PROTEASE FAMILY S9B,C DIPEPTIDYL-PEPTIDASE IV-RELATED"/>
    <property type="match status" value="1"/>
</dbReference>
<dbReference type="InterPro" id="IPR001375">
    <property type="entry name" value="Peptidase_S9_cat"/>
</dbReference>
<comment type="caution">
    <text evidence="5">The sequence shown here is derived from an EMBL/GenBank/DDBJ whole genome shotgun (WGS) entry which is preliminary data.</text>
</comment>
<protein>
    <submittedName>
        <fullName evidence="5">Putative dipeptidyl-peptidase</fullName>
    </submittedName>
</protein>
<dbReference type="SUPFAM" id="SSF82171">
    <property type="entry name" value="DPP6 N-terminal domain-like"/>
    <property type="match status" value="1"/>
</dbReference>
<evidence type="ECO:0000259" key="3">
    <source>
        <dbReference type="Pfam" id="PF00326"/>
    </source>
</evidence>
<sequence length="912" mass="101002">VLMPAKKNKTTFIIGFVAMLAVVGVAITLVVVLSGNEAGVAEPIVSTTEGTTTVIPPSPTPPVVTDAPPSQTTTSSPDEEPATDPPSSTPEEPLELEEIISPATIVKDIVTGNVTEISPLNLADDEPLLQNFVWGPSGNAFAFVYLNNIYYQTSLSSNPVQVTTTGQPNVIYHGIPDWEIFGTNNALWFSRDGAKLAYATFDDTNVRVMRVPHYGVPGSVNAQYTQHHEIRYPKPGTTNPTVSVTLRDLDTGVSTAYTAPTDIDQPILKTVSFVTNESIALMWSNRVQTMFRVVLCTHGQATCSQAVNGVLYKQIIQVTDSNAQMWLNQGRTNFPHTVAEILLWTSEDIIFNHKILRRPKRRVQERAVNGVLYKQIIQVTDSNAQMWLNQGRTNFPHTVAEILLWTSEDIINVECFTCDIRRPDGGECLYNEASISQDASTIALTCAGPDVPQVFIYASNGSLVRVWDDSANTVQLVNSRVLPTSVRLSVPLGVGLSDADVQLYGGPDTAQVTKQWSVSWESSLVSRWGIAVAQIDGRGSGLRGVDNMFAINRALGTVEIEDQITVTKYLQDTYSWLDANRTCIWGWSYGGYAASLALARGGDVFRCAAAVAPVVDWRFYDTIYTERYMDVPANNALGYAQSSLLTDDVHAMLISRLLQRRDVYFTQMVRVTSRSTAQLTTTCTIACHAHLAPAAAQRRLLHADGKSYFQIHGTADDNVHYQHAMLISRLLQRRDVYFTQMVRVTSRSTAQLTTTCTIACHAHLAPAAAQRRLLHADGKSYFQIHGTADDNVHYQHAMLISRLLQRRDVYFTQMVRVTSRSTAQLTTTCTIACHAHLAPAAAQRRLLHADGKSYFQIHGTADNNVHYQHAMLISRLLQRRDVYFTQMIHGTADDNVHYQHAMLISRLLQRKD</sequence>
<dbReference type="GO" id="GO:0006508">
    <property type="term" value="P:proteolysis"/>
    <property type="evidence" value="ECO:0007669"/>
    <property type="project" value="InterPro"/>
</dbReference>
<keyword evidence="2" id="KW-0472">Membrane</keyword>
<feature type="domain" description="Peptidase S9 prolyl oligopeptidase catalytic" evidence="3">
    <location>
        <begin position="516"/>
        <end position="643"/>
    </location>
</feature>
<evidence type="ECO:0000259" key="4">
    <source>
        <dbReference type="Pfam" id="PF00930"/>
    </source>
</evidence>
<accession>A0A0L7LB88</accession>
<feature type="non-terminal residue" evidence="5">
    <location>
        <position position="912"/>
    </location>
</feature>
<dbReference type="GO" id="GO:0008239">
    <property type="term" value="F:dipeptidyl-peptidase activity"/>
    <property type="evidence" value="ECO:0007669"/>
    <property type="project" value="TreeGrafter"/>
</dbReference>
<evidence type="ECO:0000256" key="2">
    <source>
        <dbReference type="SAM" id="Phobius"/>
    </source>
</evidence>
<dbReference type="Proteomes" id="UP000037510">
    <property type="component" value="Unassembled WGS sequence"/>
</dbReference>
<keyword evidence="2" id="KW-0812">Transmembrane</keyword>
<dbReference type="PANTHER" id="PTHR11731:SF154">
    <property type="entry name" value="VENOM DIPEPTIDYL PEPTIDASE 4-LIKE PROTEIN"/>
    <property type="match status" value="1"/>
</dbReference>
<feature type="region of interest" description="Disordered" evidence="1">
    <location>
        <begin position="50"/>
        <end position="94"/>
    </location>
</feature>
<feature type="transmembrane region" description="Helical" evidence="2">
    <location>
        <begin position="12"/>
        <end position="33"/>
    </location>
</feature>
<reference evidence="5 6" key="1">
    <citation type="journal article" date="2015" name="Genome Biol. Evol.">
        <title>The genome of winter moth (Operophtera brumata) provides a genomic perspective on sexual dimorphism and phenology.</title>
        <authorList>
            <person name="Derks M.F."/>
            <person name="Smit S."/>
            <person name="Salis L."/>
            <person name="Schijlen E."/>
            <person name="Bossers A."/>
            <person name="Mateman C."/>
            <person name="Pijl A.S."/>
            <person name="de Ridder D."/>
            <person name="Groenen M.A."/>
            <person name="Visser M.E."/>
            <person name="Megens H.J."/>
        </authorList>
    </citation>
    <scope>NUCLEOTIDE SEQUENCE [LARGE SCALE GENOMIC DNA]</scope>
    <source>
        <strain evidence="5">WM2013NL</strain>
        <tissue evidence="5">Head and thorax</tissue>
    </source>
</reference>
<evidence type="ECO:0000313" key="6">
    <source>
        <dbReference type="Proteomes" id="UP000037510"/>
    </source>
</evidence>
<dbReference type="InterPro" id="IPR002469">
    <property type="entry name" value="Peptidase_S9B_N"/>
</dbReference>
<dbReference type="Pfam" id="PF00930">
    <property type="entry name" value="DPPIV_N"/>
    <property type="match status" value="1"/>
</dbReference>
<dbReference type="SUPFAM" id="SSF53474">
    <property type="entry name" value="alpha/beta-Hydrolases"/>
    <property type="match status" value="1"/>
</dbReference>
<feature type="domain" description="Dipeptidylpeptidase IV N-terminal" evidence="4">
    <location>
        <begin position="106"/>
        <end position="452"/>
    </location>
</feature>
<name>A0A0L7LB88_OPEBR</name>
<dbReference type="Gene3D" id="2.140.10.30">
    <property type="entry name" value="Dipeptidylpeptidase IV, N-terminal domain"/>
    <property type="match status" value="1"/>
</dbReference>
<dbReference type="GO" id="GO:0008236">
    <property type="term" value="F:serine-type peptidase activity"/>
    <property type="evidence" value="ECO:0007669"/>
    <property type="project" value="InterPro"/>
</dbReference>
<organism evidence="5 6">
    <name type="scientific">Operophtera brumata</name>
    <name type="common">Winter moth</name>
    <name type="synonym">Phalaena brumata</name>
    <dbReference type="NCBI Taxonomy" id="104452"/>
    <lineage>
        <taxon>Eukaryota</taxon>
        <taxon>Metazoa</taxon>
        <taxon>Ecdysozoa</taxon>
        <taxon>Arthropoda</taxon>
        <taxon>Hexapoda</taxon>
        <taxon>Insecta</taxon>
        <taxon>Pterygota</taxon>
        <taxon>Neoptera</taxon>
        <taxon>Endopterygota</taxon>
        <taxon>Lepidoptera</taxon>
        <taxon>Glossata</taxon>
        <taxon>Ditrysia</taxon>
        <taxon>Geometroidea</taxon>
        <taxon>Geometridae</taxon>
        <taxon>Larentiinae</taxon>
        <taxon>Operophtera</taxon>
    </lineage>
</organism>
<dbReference type="InterPro" id="IPR050278">
    <property type="entry name" value="Serine_Prot_S9B/DPPIV"/>
</dbReference>
<dbReference type="InterPro" id="IPR029058">
    <property type="entry name" value="AB_hydrolase_fold"/>
</dbReference>
<dbReference type="AlphaFoldDB" id="A0A0L7LB88"/>
<keyword evidence="2" id="KW-1133">Transmembrane helix</keyword>
<proteinExistence type="predicted"/>
<dbReference type="Pfam" id="PF00326">
    <property type="entry name" value="Peptidase_S9"/>
    <property type="match status" value="1"/>
</dbReference>
<feature type="non-terminal residue" evidence="5">
    <location>
        <position position="1"/>
    </location>
</feature>
<keyword evidence="6" id="KW-1185">Reference proteome</keyword>
<dbReference type="STRING" id="104452.A0A0L7LB88"/>
<dbReference type="GO" id="GO:0005886">
    <property type="term" value="C:plasma membrane"/>
    <property type="evidence" value="ECO:0007669"/>
    <property type="project" value="TreeGrafter"/>
</dbReference>